<keyword evidence="2" id="KW-1185">Reference proteome</keyword>
<dbReference type="Proteomes" id="UP000682782">
    <property type="component" value="Chromosome"/>
</dbReference>
<evidence type="ECO:0000313" key="1">
    <source>
        <dbReference type="EMBL" id="QUC67670.1"/>
    </source>
</evidence>
<gene>
    <name evidence="1" type="ORF">JYE49_02910</name>
</gene>
<protein>
    <submittedName>
        <fullName evidence="1">Uncharacterized protein</fullName>
    </submittedName>
</protein>
<accession>A0AC61MXI8</accession>
<name>A0AC61MXI8_9FIRM</name>
<proteinExistence type="predicted"/>
<organism evidence="1 2">
    <name type="scientific">Aristaeella hokkaidonensis</name>
    <dbReference type="NCBI Taxonomy" id="3046382"/>
    <lineage>
        <taxon>Bacteria</taxon>
        <taxon>Bacillati</taxon>
        <taxon>Bacillota</taxon>
        <taxon>Clostridia</taxon>
        <taxon>Eubacteriales</taxon>
        <taxon>Aristaeellaceae</taxon>
        <taxon>Aristaeella</taxon>
    </lineage>
</organism>
<dbReference type="EMBL" id="CP068393">
    <property type="protein sequence ID" value="QUC67670.1"/>
    <property type="molecule type" value="Genomic_DNA"/>
</dbReference>
<reference evidence="1" key="1">
    <citation type="submission" date="2021-01" db="EMBL/GenBank/DDBJ databases">
        <title>Complete genome sequence of Clostridiales bacterium R-7.</title>
        <authorList>
            <person name="Mahoney-Kurpe S.C."/>
            <person name="Palevich N."/>
            <person name="Koike S."/>
            <person name="Moon C.D."/>
            <person name="Attwood G.T."/>
        </authorList>
    </citation>
    <scope>NUCLEOTIDE SEQUENCE</scope>
    <source>
        <strain evidence="1">R-7</strain>
    </source>
</reference>
<sequence length="191" mass="21967">MQKNDDAVKKIARRETGKALILAAVFVLIICFAWMAYRWSTQRHEALPGEVILNGRMSFEKADEKLKDAGFKPMGVSRQYKNVTNQYYEGVDVCGYKTEYSYLSENQNPENRSLEIVHVFKDTKESNLDNPGEICKTVVEELTKIIGKEPEEGKDGYGTEKYLFWTLKASTEAVLLYMGDENLMLMYVYNK</sequence>
<evidence type="ECO:0000313" key="2">
    <source>
        <dbReference type="Proteomes" id="UP000682782"/>
    </source>
</evidence>